<evidence type="ECO:0000256" key="2">
    <source>
        <dbReference type="SAM" id="Phobius"/>
    </source>
</evidence>
<dbReference type="AlphaFoldDB" id="A0A0C2MF76"/>
<comment type="caution">
    <text evidence="3">The sequence shown here is derived from an EMBL/GenBank/DDBJ whole genome shotgun (WGS) entry which is preliminary data.</text>
</comment>
<keyword evidence="2" id="KW-0812">Transmembrane</keyword>
<evidence type="ECO:0000313" key="3">
    <source>
        <dbReference type="EMBL" id="KII60391.1"/>
    </source>
</evidence>
<accession>A0A0C2MF76</accession>
<protein>
    <submittedName>
        <fullName evidence="3">Uncharacterized protein</fullName>
    </submittedName>
</protein>
<feature type="region of interest" description="Disordered" evidence="1">
    <location>
        <begin position="88"/>
        <end position="114"/>
    </location>
</feature>
<reference evidence="3 4" key="1">
    <citation type="journal article" date="2014" name="Genome Biol. Evol.">
        <title>The genome of the myxosporean Thelohanellus kitauei shows adaptations to nutrient acquisition within its fish host.</title>
        <authorList>
            <person name="Yang Y."/>
            <person name="Xiong J."/>
            <person name="Zhou Z."/>
            <person name="Huo F."/>
            <person name="Miao W."/>
            <person name="Ran C."/>
            <person name="Liu Y."/>
            <person name="Zhang J."/>
            <person name="Feng J."/>
            <person name="Wang M."/>
            <person name="Wang M."/>
            <person name="Wang L."/>
            <person name="Yao B."/>
        </authorList>
    </citation>
    <scope>NUCLEOTIDE SEQUENCE [LARGE SCALE GENOMIC DNA]</scope>
    <source>
        <strain evidence="3">Wuqing</strain>
    </source>
</reference>
<feature type="compositionally biased region" description="Acidic residues" evidence="1">
    <location>
        <begin position="53"/>
        <end position="64"/>
    </location>
</feature>
<keyword evidence="2" id="KW-1133">Transmembrane helix</keyword>
<gene>
    <name evidence="3" type="ORF">RF11_13452</name>
</gene>
<feature type="compositionally biased region" description="Basic and acidic residues" evidence="1">
    <location>
        <begin position="98"/>
        <end position="107"/>
    </location>
</feature>
<sequence>MYFIGYNTAHTDLEYLFQDDVVKKRTNKVYVSDFKRLISRNNIRIQFSTDTDKADDDPATEDTGESACPGTDDSGFKYLIPAIEDNISDNTDNEVHDDDSGHSKIDISKPSGDSSGLKKYQIYMIMAIPFVLGGIVIPVYVYMFIRTHFKFC</sequence>
<keyword evidence="4" id="KW-1185">Reference proteome</keyword>
<dbReference type="EMBL" id="JWZT01005648">
    <property type="protein sequence ID" value="KII60391.1"/>
    <property type="molecule type" value="Genomic_DNA"/>
</dbReference>
<dbReference type="Proteomes" id="UP000031668">
    <property type="component" value="Unassembled WGS sequence"/>
</dbReference>
<evidence type="ECO:0000256" key="1">
    <source>
        <dbReference type="SAM" id="MobiDB-lite"/>
    </source>
</evidence>
<name>A0A0C2MF76_THEKT</name>
<organism evidence="3 4">
    <name type="scientific">Thelohanellus kitauei</name>
    <name type="common">Myxosporean</name>
    <dbReference type="NCBI Taxonomy" id="669202"/>
    <lineage>
        <taxon>Eukaryota</taxon>
        <taxon>Metazoa</taxon>
        <taxon>Cnidaria</taxon>
        <taxon>Myxozoa</taxon>
        <taxon>Myxosporea</taxon>
        <taxon>Bivalvulida</taxon>
        <taxon>Platysporina</taxon>
        <taxon>Myxobolidae</taxon>
        <taxon>Thelohanellus</taxon>
    </lineage>
</organism>
<proteinExistence type="predicted"/>
<feature type="region of interest" description="Disordered" evidence="1">
    <location>
        <begin position="49"/>
        <end position="73"/>
    </location>
</feature>
<evidence type="ECO:0000313" key="4">
    <source>
        <dbReference type="Proteomes" id="UP000031668"/>
    </source>
</evidence>
<keyword evidence="2" id="KW-0472">Membrane</keyword>
<feature type="transmembrane region" description="Helical" evidence="2">
    <location>
        <begin position="122"/>
        <end position="145"/>
    </location>
</feature>